<dbReference type="Proteomes" id="UP000265520">
    <property type="component" value="Unassembled WGS sequence"/>
</dbReference>
<evidence type="ECO:0000313" key="3">
    <source>
        <dbReference type="Proteomes" id="UP000265520"/>
    </source>
</evidence>
<accession>A0A392UBP4</accession>
<feature type="non-terminal residue" evidence="2">
    <location>
        <position position="81"/>
    </location>
</feature>
<keyword evidence="3" id="KW-1185">Reference proteome</keyword>
<evidence type="ECO:0000313" key="2">
    <source>
        <dbReference type="EMBL" id="MCI70943.1"/>
    </source>
</evidence>
<feature type="region of interest" description="Disordered" evidence="1">
    <location>
        <begin position="19"/>
        <end position="54"/>
    </location>
</feature>
<proteinExistence type="predicted"/>
<evidence type="ECO:0000256" key="1">
    <source>
        <dbReference type="SAM" id="MobiDB-lite"/>
    </source>
</evidence>
<feature type="non-terminal residue" evidence="2">
    <location>
        <position position="1"/>
    </location>
</feature>
<sequence>KEGVVSLEGVRVGDVLVRLGGEKGKGGSTGAPEKRASENIGHFTQPTEKETVPEASEYVHKYRPTSEDLTWAQSGVVATFT</sequence>
<reference evidence="2 3" key="1">
    <citation type="journal article" date="2018" name="Front. Plant Sci.">
        <title>Red Clover (Trifolium pratense) and Zigzag Clover (T. medium) - A Picture of Genomic Similarities and Differences.</title>
        <authorList>
            <person name="Dluhosova J."/>
            <person name="Istvanek J."/>
            <person name="Nedelnik J."/>
            <person name="Repkova J."/>
        </authorList>
    </citation>
    <scope>NUCLEOTIDE SEQUENCE [LARGE SCALE GENOMIC DNA]</scope>
    <source>
        <strain evidence="3">cv. 10/8</strain>
        <tissue evidence="2">Leaf</tissue>
    </source>
</reference>
<name>A0A392UBP4_9FABA</name>
<protein>
    <submittedName>
        <fullName evidence="2">Uncharacterized protein</fullName>
    </submittedName>
</protein>
<comment type="caution">
    <text evidence="2">The sequence shown here is derived from an EMBL/GenBank/DDBJ whole genome shotgun (WGS) entry which is preliminary data.</text>
</comment>
<dbReference type="EMBL" id="LXQA010786229">
    <property type="protein sequence ID" value="MCI70943.1"/>
    <property type="molecule type" value="Genomic_DNA"/>
</dbReference>
<organism evidence="2 3">
    <name type="scientific">Trifolium medium</name>
    <dbReference type="NCBI Taxonomy" id="97028"/>
    <lineage>
        <taxon>Eukaryota</taxon>
        <taxon>Viridiplantae</taxon>
        <taxon>Streptophyta</taxon>
        <taxon>Embryophyta</taxon>
        <taxon>Tracheophyta</taxon>
        <taxon>Spermatophyta</taxon>
        <taxon>Magnoliopsida</taxon>
        <taxon>eudicotyledons</taxon>
        <taxon>Gunneridae</taxon>
        <taxon>Pentapetalae</taxon>
        <taxon>rosids</taxon>
        <taxon>fabids</taxon>
        <taxon>Fabales</taxon>
        <taxon>Fabaceae</taxon>
        <taxon>Papilionoideae</taxon>
        <taxon>50 kb inversion clade</taxon>
        <taxon>NPAAA clade</taxon>
        <taxon>Hologalegina</taxon>
        <taxon>IRL clade</taxon>
        <taxon>Trifolieae</taxon>
        <taxon>Trifolium</taxon>
    </lineage>
</organism>
<dbReference type="AlphaFoldDB" id="A0A392UBP4"/>